<dbReference type="AlphaFoldDB" id="A0A9P3LJE3"/>
<evidence type="ECO:0000313" key="6">
    <source>
        <dbReference type="EMBL" id="GJE96132.1"/>
    </source>
</evidence>
<dbReference type="PROSITE" id="PS00061">
    <property type="entry name" value="ADH_SHORT"/>
    <property type="match status" value="1"/>
</dbReference>
<dbReference type="GO" id="GO:0016491">
    <property type="term" value="F:oxidoreductase activity"/>
    <property type="evidence" value="ECO:0007669"/>
    <property type="project" value="UniProtKB-KW"/>
</dbReference>
<keyword evidence="7" id="KW-1185">Reference proteome</keyword>
<gene>
    <name evidence="6" type="ORF">PsYK624_123250</name>
</gene>
<name>A0A9P3LJE3_9APHY</name>
<evidence type="ECO:0000256" key="4">
    <source>
        <dbReference type="RuleBase" id="RU000363"/>
    </source>
</evidence>
<dbReference type="EMBL" id="BPQB01000056">
    <property type="protein sequence ID" value="GJE96132.1"/>
    <property type="molecule type" value="Genomic_DNA"/>
</dbReference>
<evidence type="ECO:0000256" key="3">
    <source>
        <dbReference type="ARBA" id="ARBA00023002"/>
    </source>
</evidence>
<dbReference type="Gene3D" id="3.40.50.720">
    <property type="entry name" value="NAD(P)-binding Rossmann-like Domain"/>
    <property type="match status" value="1"/>
</dbReference>
<evidence type="ECO:0000256" key="2">
    <source>
        <dbReference type="ARBA" id="ARBA00022857"/>
    </source>
</evidence>
<dbReference type="InterPro" id="IPR002347">
    <property type="entry name" value="SDR_fam"/>
</dbReference>
<dbReference type="Proteomes" id="UP000703269">
    <property type="component" value="Unassembled WGS sequence"/>
</dbReference>
<dbReference type="InterPro" id="IPR036291">
    <property type="entry name" value="NAD(P)-bd_dom_sf"/>
</dbReference>
<sequence>MDSPKVWLGKQTPYPPSVQDTERSLSSVTGSSSGFGLALCKLLLSKGDKVVATLRKPADLAGLSAQYDSNALLALELDVTHPEEITHTFATAKAHFGRVDVVFNNAGCAVVGEIEAVPEHDARALMDVDFWGAAAVSTAAVRFFREENPPGVGGLLLNVSSMFGHNAFACIGHYSAAKFALEGLTEALAQELDPEWNTKVCLVVPGLFRTEVRAKAATVPVPPAYASVNATSGARKYIDAAWDPSRPTRIGDTDKAVARIREVALLESPPSRLFLGTDCVTSVRAKIARVTAELDASQEWAEGLLEDV</sequence>
<feature type="region of interest" description="Disordered" evidence="5">
    <location>
        <begin position="1"/>
        <end position="25"/>
    </location>
</feature>
<protein>
    <submittedName>
        <fullName evidence="6">NAD(P)-binding protein</fullName>
    </submittedName>
</protein>
<dbReference type="PANTHER" id="PTHR43976">
    <property type="entry name" value="SHORT CHAIN DEHYDROGENASE"/>
    <property type="match status" value="1"/>
</dbReference>
<dbReference type="PRINTS" id="PR00081">
    <property type="entry name" value="GDHRDH"/>
</dbReference>
<dbReference type="InterPro" id="IPR020904">
    <property type="entry name" value="Sc_DH/Rdtase_CS"/>
</dbReference>
<comment type="caution">
    <text evidence="6">The sequence shown here is derived from an EMBL/GenBank/DDBJ whole genome shotgun (WGS) entry which is preliminary data.</text>
</comment>
<dbReference type="SUPFAM" id="SSF51735">
    <property type="entry name" value="NAD(P)-binding Rossmann-fold domains"/>
    <property type="match status" value="1"/>
</dbReference>
<dbReference type="OrthoDB" id="1274115at2759"/>
<reference evidence="6 7" key="1">
    <citation type="submission" date="2021-08" db="EMBL/GenBank/DDBJ databases">
        <title>Draft Genome Sequence of Phanerochaete sordida strain YK-624.</title>
        <authorList>
            <person name="Mori T."/>
            <person name="Dohra H."/>
            <person name="Suzuki T."/>
            <person name="Kawagishi H."/>
            <person name="Hirai H."/>
        </authorList>
    </citation>
    <scope>NUCLEOTIDE SEQUENCE [LARGE SCALE GENOMIC DNA]</scope>
    <source>
        <strain evidence="6 7">YK-624</strain>
    </source>
</reference>
<organism evidence="6 7">
    <name type="scientific">Phanerochaete sordida</name>
    <dbReference type="NCBI Taxonomy" id="48140"/>
    <lineage>
        <taxon>Eukaryota</taxon>
        <taxon>Fungi</taxon>
        <taxon>Dikarya</taxon>
        <taxon>Basidiomycota</taxon>
        <taxon>Agaricomycotina</taxon>
        <taxon>Agaricomycetes</taxon>
        <taxon>Polyporales</taxon>
        <taxon>Phanerochaetaceae</taxon>
        <taxon>Phanerochaete</taxon>
    </lineage>
</organism>
<evidence type="ECO:0000256" key="1">
    <source>
        <dbReference type="ARBA" id="ARBA00006484"/>
    </source>
</evidence>
<accession>A0A9P3LJE3</accession>
<keyword evidence="2" id="KW-0521">NADP</keyword>
<dbReference type="InterPro" id="IPR051911">
    <property type="entry name" value="SDR_oxidoreductase"/>
</dbReference>
<comment type="similarity">
    <text evidence="1 4">Belongs to the short-chain dehydrogenases/reductases (SDR) family.</text>
</comment>
<keyword evidence="3" id="KW-0560">Oxidoreductase</keyword>
<dbReference type="PRINTS" id="PR00080">
    <property type="entry name" value="SDRFAMILY"/>
</dbReference>
<dbReference type="Pfam" id="PF00106">
    <property type="entry name" value="adh_short"/>
    <property type="match status" value="1"/>
</dbReference>
<dbReference type="PANTHER" id="PTHR43976:SF16">
    <property type="entry name" value="SHORT-CHAIN DEHYDROGENASE_REDUCTASE FAMILY PROTEIN"/>
    <property type="match status" value="1"/>
</dbReference>
<proteinExistence type="inferred from homology"/>
<evidence type="ECO:0000313" key="7">
    <source>
        <dbReference type="Proteomes" id="UP000703269"/>
    </source>
</evidence>
<evidence type="ECO:0000256" key="5">
    <source>
        <dbReference type="SAM" id="MobiDB-lite"/>
    </source>
</evidence>